<sequence>MMILVRCVFGIKDQRLKEKLLQDKTVGLNSAIDLIRPSEVTKSQLAEISGERSVSIVKSEGGPTPRQIPVPAPRKVTHCRFCGFDHMKGKCPAFGKDCRACGGKKPLSQLMYQKRSEFNFI</sequence>
<reference evidence="1" key="1">
    <citation type="submission" date="2020-06" db="EMBL/GenBank/DDBJ databases">
        <title>Draft genome of Bugula neritina, a colonial animal packing powerful symbionts and potential medicines.</title>
        <authorList>
            <person name="Rayko M."/>
        </authorList>
    </citation>
    <scope>NUCLEOTIDE SEQUENCE [LARGE SCALE GENOMIC DNA]</scope>
    <source>
        <strain evidence="1">Kwan_BN1</strain>
    </source>
</reference>
<keyword evidence="2" id="KW-1185">Reference proteome</keyword>
<evidence type="ECO:0000313" key="1">
    <source>
        <dbReference type="EMBL" id="KAF6021290.1"/>
    </source>
</evidence>
<proteinExistence type="predicted"/>
<name>A0A7J7J517_BUGNE</name>
<dbReference type="Proteomes" id="UP000593567">
    <property type="component" value="Unassembled WGS sequence"/>
</dbReference>
<dbReference type="AlphaFoldDB" id="A0A7J7J517"/>
<organism evidence="1 2">
    <name type="scientific">Bugula neritina</name>
    <name type="common">Brown bryozoan</name>
    <name type="synonym">Sertularia neritina</name>
    <dbReference type="NCBI Taxonomy" id="10212"/>
    <lineage>
        <taxon>Eukaryota</taxon>
        <taxon>Metazoa</taxon>
        <taxon>Spiralia</taxon>
        <taxon>Lophotrochozoa</taxon>
        <taxon>Bryozoa</taxon>
        <taxon>Gymnolaemata</taxon>
        <taxon>Cheilostomatida</taxon>
        <taxon>Flustrina</taxon>
        <taxon>Buguloidea</taxon>
        <taxon>Bugulidae</taxon>
        <taxon>Bugula</taxon>
    </lineage>
</organism>
<dbReference type="OrthoDB" id="8195376at2759"/>
<accession>A0A7J7J517</accession>
<gene>
    <name evidence="1" type="ORF">EB796_020400</name>
</gene>
<comment type="caution">
    <text evidence="1">The sequence shown here is derived from an EMBL/GenBank/DDBJ whole genome shotgun (WGS) entry which is preliminary data.</text>
</comment>
<dbReference type="EMBL" id="VXIV02003073">
    <property type="protein sequence ID" value="KAF6021290.1"/>
    <property type="molecule type" value="Genomic_DNA"/>
</dbReference>
<protein>
    <submittedName>
        <fullName evidence="1">Uncharacterized protein</fullName>
    </submittedName>
</protein>
<evidence type="ECO:0000313" key="2">
    <source>
        <dbReference type="Proteomes" id="UP000593567"/>
    </source>
</evidence>